<feature type="transmembrane region" description="Helical" evidence="1">
    <location>
        <begin position="156"/>
        <end position="179"/>
    </location>
</feature>
<keyword evidence="1" id="KW-1133">Transmembrane helix</keyword>
<gene>
    <name evidence="2" type="ORF">DX908_03230</name>
</gene>
<sequence>MANQWKMNLGWAAIPDIFFTAWGAASLAAFVSQAQWLDAPEFIELIGRISSAPFEPIVSFLTSVFRWEIDPFLLLFMPVMIFGLLNIFWRSMRDYPGIFLKRTLAFRIVHTLMGLCFALWVSGQLFDFADLDTVFNDWRRGEYVGENLHIQFAMMFGLYIFIPSGLFRLGQLIGLAYACYYLSSNYAFSAVTLCSVMVGLAIASHYLFELMNFVFRFSPGGLIHRMLPGGS</sequence>
<dbReference type="Proteomes" id="UP000264589">
    <property type="component" value="Unassembled WGS sequence"/>
</dbReference>
<feature type="transmembrane region" description="Helical" evidence="1">
    <location>
        <begin position="12"/>
        <end position="31"/>
    </location>
</feature>
<dbReference type="AlphaFoldDB" id="A0A371RG14"/>
<organism evidence="2 3">
    <name type="scientific">Parvularcula marina</name>
    <dbReference type="NCBI Taxonomy" id="2292771"/>
    <lineage>
        <taxon>Bacteria</taxon>
        <taxon>Pseudomonadati</taxon>
        <taxon>Pseudomonadota</taxon>
        <taxon>Alphaproteobacteria</taxon>
        <taxon>Parvularculales</taxon>
        <taxon>Parvularculaceae</taxon>
        <taxon>Parvularcula</taxon>
    </lineage>
</organism>
<keyword evidence="1" id="KW-0812">Transmembrane</keyword>
<feature type="transmembrane region" description="Helical" evidence="1">
    <location>
        <begin position="104"/>
        <end position="123"/>
    </location>
</feature>
<protein>
    <submittedName>
        <fullName evidence="2">Uncharacterized protein</fullName>
    </submittedName>
</protein>
<keyword evidence="1" id="KW-0472">Membrane</keyword>
<dbReference type="InParanoid" id="A0A371RG14"/>
<evidence type="ECO:0000256" key="1">
    <source>
        <dbReference type="SAM" id="Phobius"/>
    </source>
</evidence>
<comment type="caution">
    <text evidence="2">The sequence shown here is derived from an EMBL/GenBank/DDBJ whole genome shotgun (WGS) entry which is preliminary data.</text>
</comment>
<reference evidence="2 3" key="1">
    <citation type="submission" date="2018-08" db="EMBL/GenBank/DDBJ databases">
        <title>Parvularcula sp. SM1705, isolated from surface water of the South Sea China.</title>
        <authorList>
            <person name="Sun L."/>
        </authorList>
    </citation>
    <scope>NUCLEOTIDE SEQUENCE [LARGE SCALE GENOMIC DNA]</scope>
    <source>
        <strain evidence="2 3">SM1705</strain>
    </source>
</reference>
<evidence type="ECO:0000313" key="3">
    <source>
        <dbReference type="Proteomes" id="UP000264589"/>
    </source>
</evidence>
<dbReference type="RefSeq" id="WP_116391015.1">
    <property type="nucleotide sequence ID" value="NZ_QUQO01000001.1"/>
</dbReference>
<accession>A0A371RG14</accession>
<feature type="transmembrane region" description="Helical" evidence="1">
    <location>
        <begin position="186"/>
        <end position="208"/>
    </location>
</feature>
<evidence type="ECO:0000313" key="2">
    <source>
        <dbReference type="EMBL" id="RFB04382.1"/>
    </source>
</evidence>
<name>A0A371RG14_9PROT</name>
<proteinExistence type="predicted"/>
<dbReference type="EMBL" id="QUQO01000001">
    <property type="protein sequence ID" value="RFB04382.1"/>
    <property type="molecule type" value="Genomic_DNA"/>
</dbReference>
<feature type="transmembrane region" description="Helical" evidence="1">
    <location>
        <begin position="72"/>
        <end position="92"/>
    </location>
</feature>
<keyword evidence="3" id="KW-1185">Reference proteome</keyword>